<evidence type="ECO:0000256" key="4">
    <source>
        <dbReference type="PIRSR" id="PIRSR606118-50"/>
    </source>
</evidence>
<dbReference type="Pfam" id="PF00239">
    <property type="entry name" value="Resolvase"/>
    <property type="match status" value="1"/>
</dbReference>
<dbReference type="EMBL" id="QFQB01000035">
    <property type="protein sequence ID" value="PZQ45972.1"/>
    <property type="molecule type" value="Genomic_DNA"/>
</dbReference>
<dbReference type="PROSITE" id="PS00397">
    <property type="entry name" value="RECOMBINASES_1"/>
    <property type="match status" value="1"/>
</dbReference>
<feature type="domain" description="Recombinase" evidence="8">
    <location>
        <begin position="162"/>
        <end position="277"/>
    </location>
</feature>
<sequence length="507" mass="58315">MKNAAKKAVIYCRVSSPEQVKNGHGLSSQETRCREFARHKKLEVVEVFSEEGISGSLIDRPAITRMLDYLRQNKNEEIVVIIDDISRLARGVKAHLELRIAIRDAGGVLQSPSIEFGEDSDSQLVENLLASVSQHQRQKNAEQVKNRMRARLMNGYWILCPPRGYKMEKRGTHGKMLVRDEPLASIVQQALEGFASDRFSTPVEVKKYLEEQPVFPKDRKGEVHMQRVLDMLNRQLYSGYYDYPEWNIGLTKGQHEPIISFETYRRIQDKLHGRAKAPTRLDISHDFPLRGFVTCDCCGVPMKSCWTKGRNGKYPYYLCQTKGCEHYGKSIKRDYLEDEFAMLLKDITPSDSMVEMVDDMIGKLSHLKAGDVVEQRRELQHQIDLIEKKVEQFLDRIAVADSTILITSYERQIKNLEEQRVVLQEKMQNCGEFDKAVDETARTAFRFFAKPYQLWVSGDITTKRLVLKATFARPLAYDRKEGYRTAALSLPFSLLREFSDTKSGLVP</sequence>
<dbReference type="InterPro" id="IPR050639">
    <property type="entry name" value="SSR_resolvase"/>
</dbReference>
<dbReference type="SMART" id="SM00857">
    <property type="entry name" value="Resolvase"/>
    <property type="match status" value="1"/>
</dbReference>
<dbReference type="InterPro" id="IPR025827">
    <property type="entry name" value="Zn_ribbon_recom_dom"/>
</dbReference>
<dbReference type="PANTHER" id="PTHR30461">
    <property type="entry name" value="DNA-INVERTASE FROM LAMBDOID PROPHAGE"/>
    <property type="match status" value="1"/>
</dbReference>
<proteinExistence type="predicted"/>
<dbReference type="InterPro" id="IPR006118">
    <property type="entry name" value="Recombinase_CS"/>
</dbReference>
<dbReference type="CDD" id="cd00338">
    <property type="entry name" value="Ser_Recombinase"/>
    <property type="match status" value="1"/>
</dbReference>
<evidence type="ECO:0000256" key="1">
    <source>
        <dbReference type="ARBA" id="ARBA00022908"/>
    </source>
</evidence>
<evidence type="ECO:0000256" key="6">
    <source>
        <dbReference type="SAM" id="Coils"/>
    </source>
</evidence>
<accession>A0A2W5MXN3</accession>
<dbReference type="Gene3D" id="3.40.50.1390">
    <property type="entry name" value="Resolvase, N-terminal catalytic domain"/>
    <property type="match status" value="1"/>
</dbReference>
<dbReference type="GO" id="GO:0000150">
    <property type="term" value="F:DNA strand exchange activity"/>
    <property type="evidence" value="ECO:0007669"/>
    <property type="project" value="InterPro"/>
</dbReference>
<dbReference type="Pfam" id="PF07508">
    <property type="entry name" value="Recombinase"/>
    <property type="match status" value="1"/>
</dbReference>
<evidence type="ECO:0000256" key="3">
    <source>
        <dbReference type="ARBA" id="ARBA00023172"/>
    </source>
</evidence>
<evidence type="ECO:0000313" key="9">
    <source>
        <dbReference type="EMBL" id="PZQ45972.1"/>
    </source>
</evidence>
<dbReference type="InterPro" id="IPR006119">
    <property type="entry name" value="Resolv_N"/>
</dbReference>
<protein>
    <submittedName>
        <fullName evidence="9">Recombinase</fullName>
    </submittedName>
</protein>
<feature type="non-terminal residue" evidence="9">
    <location>
        <position position="507"/>
    </location>
</feature>
<comment type="caution">
    <text evidence="9">The sequence shown here is derived from an EMBL/GenBank/DDBJ whole genome shotgun (WGS) entry which is preliminary data.</text>
</comment>
<feature type="domain" description="Resolvase/invertase-type recombinase catalytic" evidence="7">
    <location>
        <begin position="7"/>
        <end position="159"/>
    </location>
</feature>
<dbReference type="PANTHER" id="PTHR30461:SF23">
    <property type="entry name" value="DNA RECOMBINASE-RELATED"/>
    <property type="match status" value="1"/>
</dbReference>
<evidence type="ECO:0000256" key="5">
    <source>
        <dbReference type="PROSITE-ProRule" id="PRU10137"/>
    </source>
</evidence>
<gene>
    <name evidence="9" type="ORF">DI551_06105</name>
</gene>
<feature type="active site" description="O-(5'-phospho-DNA)-serine intermediate" evidence="4 5">
    <location>
        <position position="15"/>
    </location>
</feature>
<dbReference type="PROSITE" id="PS51736">
    <property type="entry name" value="RECOMBINASES_3"/>
    <property type="match status" value="1"/>
</dbReference>
<reference evidence="9 10" key="1">
    <citation type="submission" date="2017-08" db="EMBL/GenBank/DDBJ databases">
        <title>Infants hospitalized years apart are colonized by the same room-sourced microbial strains.</title>
        <authorList>
            <person name="Brooks B."/>
            <person name="Olm M.R."/>
            <person name="Firek B.A."/>
            <person name="Baker R."/>
            <person name="Thomas B.C."/>
            <person name="Morowitz M.J."/>
            <person name="Banfield J.F."/>
        </authorList>
    </citation>
    <scope>NUCLEOTIDE SEQUENCE [LARGE SCALE GENOMIC DNA]</scope>
    <source>
        <strain evidence="9">S2_005_002_R2_29</strain>
    </source>
</reference>
<dbReference type="GO" id="GO:0015074">
    <property type="term" value="P:DNA integration"/>
    <property type="evidence" value="ECO:0007669"/>
    <property type="project" value="UniProtKB-KW"/>
</dbReference>
<evidence type="ECO:0000259" key="7">
    <source>
        <dbReference type="PROSITE" id="PS51736"/>
    </source>
</evidence>
<dbReference type="InterPro" id="IPR036162">
    <property type="entry name" value="Resolvase-like_N_sf"/>
</dbReference>
<dbReference type="Proteomes" id="UP000249417">
    <property type="component" value="Unassembled WGS sequence"/>
</dbReference>
<dbReference type="InterPro" id="IPR011109">
    <property type="entry name" value="DNA_bind_recombinase_dom"/>
</dbReference>
<evidence type="ECO:0000313" key="10">
    <source>
        <dbReference type="Proteomes" id="UP000249417"/>
    </source>
</evidence>
<dbReference type="InterPro" id="IPR038109">
    <property type="entry name" value="DNA_bind_recomb_sf"/>
</dbReference>
<keyword evidence="2" id="KW-0238">DNA-binding</keyword>
<dbReference type="AlphaFoldDB" id="A0A2W5MXN3"/>
<dbReference type="SUPFAM" id="SSF53041">
    <property type="entry name" value="Resolvase-like"/>
    <property type="match status" value="1"/>
</dbReference>
<organism evidence="9 10">
    <name type="scientific">Micavibrio aeruginosavorus</name>
    <dbReference type="NCBI Taxonomy" id="349221"/>
    <lineage>
        <taxon>Bacteria</taxon>
        <taxon>Pseudomonadati</taxon>
        <taxon>Bdellovibrionota</taxon>
        <taxon>Bdellovibrionia</taxon>
        <taxon>Bdellovibrionales</taxon>
        <taxon>Pseudobdellovibrionaceae</taxon>
        <taxon>Micavibrio</taxon>
    </lineage>
</organism>
<keyword evidence="6" id="KW-0175">Coiled coil</keyword>
<dbReference type="PROSITE" id="PS51737">
    <property type="entry name" value="RECOMBINASE_DNA_BIND"/>
    <property type="match status" value="1"/>
</dbReference>
<evidence type="ECO:0000259" key="8">
    <source>
        <dbReference type="PROSITE" id="PS51737"/>
    </source>
</evidence>
<keyword evidence="3" id="KW-0233">DNA recombination</keyword>
<evidence type="ECO:0000256" key="2">
    <source>
        <dbReference type="ARBA" id="ARBA00023125"/>
    </source>
</evidence>
<dbReference type="Pfam" id="PF13408">
    <property type="entry name" value="Zn_ribbon_recom"/>
    <property type="match status" value="1"/>
</dbReference>
<name>A0A2W5MXN3_9BACT</name>
<keyword evidence="1" id="KW-0229">DNA integration</keyword>
<feature type="coiled-coil region" evidence="6">
    <location>
        <begin position="376"/>
        <end position="426"/>
    </location>
</feature>
<dbReference type="GO" id="GO:0003677">
    <property type="term" value="F:DNA binding"/>
    <property type="evidence" value="ECO:0007669"/>
    <property type="project" value="UniProtKB-KW"/>
</dbReference>
<dbReference type="Gene3D" id="3.90.1750.20">
    <property type="entry name" value="Putative Large Serine Recombinase, Chain B, Domain 2"/>
    <property type="match status" value="1"/>
</dbReference>